<evidence type="ECO:0000313" key="4">
    <source>
        <dbReference type="EMBL" id="CAG9806544.1"/>
    </source>
</evidence>
<evidence type="ECO:0000256" key="1">
    <source>
        <dbReference type="ARBA" id="ARBA00005679"/>
    </source>
</evidence>
<evidence type="ECO:0000256" key="3">
    <source>
        <dbReference type="SAM" id="Phobius"/>
    </source>
</evidence>
<evidence type="ECO:0000256" key="2">
    <source>
        <dbReference type="ARBA" id="ARBA00023180"/>
    </source>
</evidence>
<comment type="similarity">
    <text evidence="1">Belongs to the GILT family.</text>
</comment>
<dbReference type="Proteomes" id="UP001153620">
    <property type="component" value="Chromosome 3"/>
</dbReference>
<dbReference type="PANTHER" id="PTHR13234">
    <property type="entry name" value="GAMMA-INTERFERON INDUCIBLE LYSOSOMAL THIOL REDUCTASE GILT"/>
    <property type="match status" value="1"/>
</dbReference>
<dbReference type="EMBL" id="OU895879">
    <property type="protein sequence ID" value="CAG9806544.1"/>
    <property type="molecule type" value="Genomic_DNA"/>
</dbReference>
<protein>
    <submittedName>
        <fullName evidence="4">Uncharacterized protein</fullName>
    </submittedName>
</protein>
<keyword evidence="2" id="KW-0325">Glycoprotein</keyword>
<keyword evidence="3" id="KW-1133">Transmembrane helix</keyword>
<organism evidence="4 5">
    <name type="scientific">Chironomus riparius</name>
    <dbReference type="NCBI Taxonomy" id="315576"/>
    <lineage>
        <taxon>Eukaryota</taxon>
        <taxon>Metazoa</taxon>
        <taxon>Ecdysozoa</taxon>
        <taxon>Arthropoda</taxon>
        <taxon>Hexapoda</taxon>
        <taxon>Insecta</taxon>
        <taxon>Pterygota</taxon>
        <taxon>Neoptera</taxon>
        <taxon>Endopterygota</taxon>
        <taxon>Diptera</taxon>
        <taxon>Nematocera</taxon>
        <taxon>Chironomoidea</taxon>
        <taxon>Chironomidae</taxon>
        <taxon>Chironominae</taxon>
        <taxon>Chironomus</taxon>
    </lineage>
</organism>
<proteinExistence type="inferred from homology"/>
<dbReference type="OrthoDB" id="958254at2759"/>
<keyword evidence="3" id="KW-0812">Transmembrane</keyword>
<dbReference type="PANTHER" id="PTHR13234:SF69">
    <property type="entry name" value="GILT-LIKE PROTEIN 1"/>
    <property type="match status" value="1"/>
</dbReference>
<dbReference type="Pfam" id="PF03227">
    <property type="entry name" value="GILT"/>
    <property type="match status" value="1"/>
</dbReference>
<dbReference type="AlphaFoldDB" id="A0A9N9RWK6"/>
<keyword evidence="3" id="KW-0472">Membrane</keyword>
<keyword evidence="5" id="KW-1185">Reference proteome</keyword>
<sequence>MKHFKNVLKLDLIPFGLSTYRTKGSSIFFNCNNVDDKCFENKLHACAIEHVEKTTILDFIACLMNKPDYNSYLEFTKKCANKLKLRNFDIIENCANSTEGSELLKRMGIKTHNYDQPLQNVPTITRNMSDDQEFSDRAYLNFIETVCLHLTEPISKVCKSSDASQEKSHKLVYALIVVLIFVVVLVIVYLIWRYKSRLISWSNNWSSLRTCCCNHAPGFPRNDNEQRDSNMDQHTDTEMEKLNRNEQHTQAMNDSQRPLTN</sequence>
<reference evidence="4" key="1">
    <citation type="submission" date="2022-01" db="EMBL/GenBank/DDBJ databases">
        <authorList>
            <person name="King R."/>
        </authorList>
    </citation>
    <scope>NUCLEOTIDE SEQUENCE</scope>
</reference>
<feature type="transmembrane region" description="Helical" evidence="3">
    <location>
        <begin position="171"/>
        <end position="192"/>
    </location>
</feature>
<dbReference type="InterPro" id="IPR004911">
    <property type="entry name" value="Interferon-induced_GILT"/>
</dbReference>
<dbReference type="GO" id="GO:0016671">
    <property type="term" value="F:oxidoreductase activity, acting on a sulfur group of donors, disulfide as acceptor"/>
    <property type="evidence" value="ECO:0007669"/>
    <property type="project" value="InterPro"/>
</dbReference>
<accession>A0A9N9RWK6</accession>
<reference evidence="4" key="2">
    <citation type="submission" date="2022-10" db="EMBL/GenBank/DDBJ databases">
        <authorList>
            <consortium name="ENA_rothamsted_submissions"/>
            <consortium name="culmorum"/>
            <person name="King R."/>
        </authorList>
    </citation>
    <scope>NUCLEOTIDE SEQUENCE</scope>
</reference>
<name>A0A9N9RWK6_9DIPT</name>
<evidence type="ECO:0000313" key="5">
    <source>
        <dbReference type="Proteomes" id="UP001153620"/>
    </source>
</evidence>
<gene>
    <name evidence="4" type="ORF">CHIRRI_LOCUS9399</name>
</gene>